<dbReference type="HOGENOM" id="CLU_036138_4_1_5"/>
<dbReference type="PANTHER" id="PTHR12428:SF65">
    <property type="entry name" value="CYTOCHROME C OXIDASE ASSEMBLY PROTEIN COX18, MITOCHONDRIAL"/>
    <property type="match status" value="1"/>
</dbReference>
<reference evidence="8 9" key="1">
    <citation type="submission" date="2014-09" db="EMBL/GenBank/DDBJ databases">
        <title>Genome sequencing of Methyloceanibacter caenitepidi Gela4.</title>
        <authorList>
            <person name="Takeuchi M."/>
            <person name="Susumu S."/>
            <person name="Kamagata Y."/>
            <person name="Oshima K."/>
            <person name="Hattori M."/>
            <person name="Iwasaki W."/>
        </authorList>
    </citation>
    <scope>NUCLEOTIDE SEQUENCE [LARGE SCALE GENOMIC DNA]</scope>
    <source>
        <strain evidence="8 9">Gela4</strain>
    </source>
</reference>
<proteinExistence type="inferred from homology"/>
<evidence type="ECO:0000313" key="8">
    <source>
        <dbReference type="EMBL" id="BAQ15708.1"/>
    </source>
</evidence>
<sequence length="220" mass="24307">MDVLKTILWPLIAALEIALELIYSLTGSYGLSIICVSLLVSTLLLPVAATARRLEAKDKARLDLMAPQVAEIRASYRGQERFERIDEVYREYGYHPIKSTVSLLPLLVQLPFLLAALLLLSDYPPIEGTPFLFLPDLAAPDHLIKIGGAAVNVLPFALIAVTLIEAWLKRESTPQSRRRFLIVALVLLVLIYPAPSGVCLYWFASASFSLSRTIVAQSFA</sequence>
<dbReference type="PANTHER" id="PTHR12428">
    <property type="entry name" value="OXA1"/>
    <property type="match status" value="1"/>
</dbReference>
<evidence type="ECO:0000256" key="2">
    <source>
        <dbReference type="ARBA" id="ARBA00022692"/>
    </source>
</evidence>
<dbReference type="Proteomes" id="UP000031643">
    <property type="component" value="Chromosome"/>
</dbReference>
<keyword evidence="9" id="KW-1185">Reference proteome</keyword>
<dbReference type="EMBL" id="AP014648">
    <property type="protein sequence ID" value="BAQ15708.1"/>
    <property type="molecule type" value="Genomic_DNA"/>
</dbReference>
<feature type="transmembrane region" description="Helical" evidence="6">
    <location>
        <begin position="31"/>
        <end position="51"/>
    </location>
</feature>
<dbReference type="Pfam" id="PF02096">
    <property type="entry name" value="60KD_IMP"/>
    <property type="match status" value="1"/>
</dbReference>
<dbReference type="RefSeq" id="WP_045363643.1">
    <property type="nucleotide sequence ID" value="NZ_AP014648.1"/>
</dbReference>
<dbReference type="InterPro" id="IPR001708">
    <property type="entry name" value="YidC/ALB3/OXA1/COX18"/>
</dbReference>
<feature type="transmembrane region" description="Helical" evidence="6">
    <location>
        <begin position="143"/>
        <end position="168"/>
    </location>
</feature>
<dbReference type="OrthoDB" id="7027835at2"/>
<dbReference type="GO" id="GO:0032977">
    <property type="term" value="F:membrane insertase activity"/>
    <property type="evidence" value="ECO:0007669"/>
    <property type="project" value="InterPro"/>
</dbReference>
<dbReference type="STRING" id="1384459.GL4_0238"/>
<feature type="transmembrane region" description="Helical" evidence="6">
    <location>
        <begin position="180"/>
        <end position="203"/>
    </location>
</feature>
<evidence type="ECO:0000313" key="9">
    <source>
        <dbReference type="Proteomes" id="UP000031643"/>
    </source>
</evidence>
<dbReference type="InterPro" id="IPR028055">
    <property type="entry name" value="YidC/Oxa/ALB_C"/>
</dbReference>
<evidence type="ECO:0000256" key="4">
    <source>
        <dbReference type="ARBA" id="ARBA00023136"/>
    </source>
</evidence>
<evidence type="ECO:0000256" key="1">
    <source>
        <dbReference type="ARBA" id="ARBA00004141"/>
    </source>
</evidence>
<comment type="similarity">
    <text evidence="5">Belongs to the OXA1/ALB3/YidC family.</text>
</comment>
<evidence type="ECO:0000259" key="7">
    <source>
        <dbReference type="Pfam" id="PF02096"/>
    </source>
</evidence>
<evidence type="ECO:0000256" key="5">
    <source>
        <dbReference type="RuleBase" id="RU003945"/>
    </source>
</evidence>
<dbReference type="AlphaFoldDB" id="A0A0A8JY34"/>
<feature type="transmembrane region" description="Helical" evidence="6">
    <location>
        <begin position="103"/>
        <end position="123"/>
    </location>
</feature>
<dbReference type="GO" id="GO:0005886">
    <property type="term" value="C:plasma membrane"/>
    <property type="evidence" value="ECO:0007669"/>
    <property type="project" value="TreeGrafter"/>
</dbReference>
<dbReference type="KEGG" id="mcg:GL4_0238"/>
<keyword evidence="3 6" id="KW-1133">Transmembrane helix</keyword>
<keyword evidence="2 5" id="KW-0812">Transmembrane</keyword>
<protein>
    <submittedName>
        <fullName evidence="8">Inner membrane protein translocase component YidC, long form</fullName>
    </submittedName>
</protein>
<comment type="subcellular location">
    <subcellularLocation>
        <location evidence="1 5">Membrane</location>
        <topology evidence="1 5">Multi-pass membrane protein</topology>
    </subcellularLocation>
</comment>
<feature type="transmembrane region" description="Helical" evidence="6">
    <location>
        <begin position="7"/>
        <end position="25"/>
    </location>
</feature>
<evidence type="ECO:0000256" key="6">
    <source>
        <dbReference type="SAM" id="Phobius"/>
    </source>
</evidence>
<keyword evidence="4 6" id="KW-0472">Membrane</keyword>
<feature type="domain" description="Membrane insertase YidC/Oxa/ALB C-terminal" evidence="7">
    <location>
        <begin position="29"/>
        <end position="216"/>
    </location>
</feature>
<dbReference type="GO" id="GO:0051205">
    <property type="term" value="P:protein insertion into membrane"/>
    <property type="evidence" value="ECO:0007669"/>
    <property type="project" value="TreeGrafter"/>
</dbReference>
<gene>
    <name evidence="8" type="ORF">GL4_0238</name>
</gene>
<organism evidence="8 9">
    <name type="scientific">Methyloceanibacter caenitepidi</name>
    <dbReference type="NCBI Taxonomy" id="1384459"/>
    <lineage>
        <taxon>Bacteria</taxon>
        <taxon>Pseudomonadati</taxon>
        <taxon>Pseudomonadota</taxon>
        <taxon>Alphaproteobacteria</taxon>
        <taxon>Hyphomicrobiales</taxon>
        <taxon>Hyphomicrobiaceae</taxon>
        <taxon>Methyloceanibacter</taxon>
    </lineage>
</organism>
<dbReference type="NCBIfam" id="TIGR03592">
    <property type="entry name" value="yidC_oxa1_cterm"/>
    <property type="match status" value="1"/>
</dbReference>
<name>A0A0A8JY34_9HYPH</name>
<evidence type="ECO:0000256" key="3">
    <source>
        <dbReference type="ARBA" id="ARBA00022989"/>
    </source>
</evidence>
<accession>A0A0A8JY34</accession>